<accession>A0A0G4KQR4</accession>
<dbReference type="Proteomes" id="UP000044602">
    <property type="component" value="Unassembled WGS sequence"/>
</dbReference>
<sequence>METVGSTMLSYVYLQTVTVLYKPSLLYSAVTLVRPGLISYVVGGEATLRLETAGVSGNGTLYVLQDLPERVITIKEGEQSITVFPTGCDGLYDVKRSATGQPPEDVPIQRPPPSSLMQPPAPFLGVGRRDAERSSRITTLHETLRLAFSAVAILSLAFPLSWPANGFCS</sequence>
<feature type="compositionally biased region" description="Pro residues" evidence="1">
    <location>
        <begin position="109"/>
        <end position="120"/>
    </location>
</feature>
<proteinExistence type="predicted"/>
<evidence type="ECO:0000313" key="2">
    <source>
        <dbReference type="EMBL" id="CRK12077.1"/>
    </source>
</evidence>
<organism evidence="2 3">
    <name type="scientific">Verticillium longisporum</name>
    <name type="common">Verticillium dahliae var. longisporum</name>
    <dbReference type="NCBI Taxonomy" id="100787"/>
    <lineage>
        <taxon>Eukaryota</taxon>
        <taxon>Fungi</taxon>
        <taxon>Dikarya</taxon>
        <taxon>Ascomycota</taxon>
        <taxon>Pezizomycotina</taxon>
        <taxon>Sordariomycetes</taxon>
        <taxon>Hypocreomycetidae</taxon>
        <taxon>Glomerellales</taxon>
        <taxon>Plectosphaerellaceae</taxon>
        <taxon>Verticillium</taxon>
    </lineage>
</organism>
<keyword evidence="3" id="KW-1185">Reference proteome</keyword>
<dbReference type="AlphaFoldDB" id="A0A0G4KQR4"/>
<protein>
    <submittedName>
        <fullName evidence="2">Uncharacterized protein</fullName>
    </submittedName>
</protein>
<name>A0A0G4KQR4_VERLO</name>
<evidence type="ECO:0000256" key="1">
    <source>
        <dbReference type="SAM" id="MobiDB-lite"/>
    </source>
</evidence>
<gene>
    <name evidence="2" type="ORF">BN1708_010332</name>
</gene>
<feature type="region of interest" description="Disordered" evidence="1">
    <location>
        <begin position="99"/>
        <end position="120"/>
    </location>
</feature>
<reference evidence="2 3" key="1">
    <citation type="submission" date="2015-05" db="EMBL/GenBank/DDBJ databases">
        <authorList>
            <person name="Wang D.B."/>
            <person name="Wang M."/>
        </authorList>
    </citation>
    <scope>NUCLEOTIDE SEQUENCE [LARGE SCALE GENOMIC DNA]</scope>
    <source>
        <strain evidence="2">VL1</strain>
    </source>
</reference>
<evidence type="ECO:0000313" key="3">
    <source>
        <dbReference type="Proteomes" id="UP000044602"/>
    </source>
</evidence>
<dbReference type="EMBL" id="CVQH01003336">
    <property type="protein sequence ID" value="CRK12077.1"/>
    <property type="molecule type" value="Genomic_DNA"/>
</dbReference>